<dbReference type="STRING" id="45354.A0A1L0D6J9"/>
<dbReference type="Gene3D" id="3.90.190.10">
    <property type="entry name" value="Protein tyrosine phosphatase superfamily"/>
    <property type="match status" value="1"/>
</dbReference>
<dbReference type="PROSITE" id="PS50056">
    <property type="entry name" value="TYR_PHOSPHATASE_2"/>
    <property type="match status" value="1"/>
</dbReference>
<sequence length="831" mass="93257">MNGLTVSTPLKVAEESDYFAIKSSAQAPLLSPKFNMKPTIHQQGTNSISSLTSEATLVEGISVDSVDLSHSTDTLLSELANSSPKSRRNFLLLRLSMANRHIPKLMSGGIASARLHDNFSRIEEELPSQLAHSAVDSHFAFHRYLQPEREGSFPFKTTTQKPPLTLRKQATLPSLSPLDLSFNTIKNEQAKRSLYVPPVENMRAAILGLSPNIKYMPAARIAEMLASNDIDSRTNLHSLFVMDIRSFADFVKGNVTGSINVCPPLTLLRRSTFNLTKCVNSLPTYERLIILNYLHFNTENVALNTRFKDSPGGLYGMPPIFIYDNNNYSASLYHMCKKLVDHSCWDAESDPPIYLLDGPFLDLSLKFGDLISKGKSETIDIASLEISSLVEPTIRSDGDEIAIRPLDTTLRQKTERAHSTAGIPTFALDTSTPSVSNFSLPQNLPQSAFKIRHNEEVLDFDFGTSMDTPISQLTKAELDVLPKWLRDAVSNADHIKDDFNKLEVCEKMRLNNALSLESKPELITPGGKLEISPIINCGLDYGHKNRYKDVFLYDHSRVKLQAENRLDLSLDHDYINASYLEPNLEFTNLISELLGCKEQLVRDLKVIATQGPLEETIGDFWKCVLDQECLLIISLTEEYEGGFRKCSAYWKPGVYKSGSSEVVVDLISERTSGRFLIRSFTVTTEGLQRHVLQVQLNQWQDMSVTVNPLDILSVVSLKQFILGEVKPQSGCSTISHCSAGCGRTGVFCTVDSLIGLLKHNDNECQLPYDPIYELVNGLRRQRILMVQTMRQYSLVYDVVVQYALRTKFDCMDNLDIVKEFISHKKMELKKE</sequence>
<organism evidence="4 5">
    <name type="scientific">Sungouiella intermedia</name>
    <dbReference type="NCBI Taxonomy" id="45354"/>
    <lineage>
        <taxon>Eukaryota</taxon>
        <taxon>Fungi</taxon>
        <taxon>Dikarya</taxon>
        <taxon>Ascomycota</taxon>
        <taxon>Saccharomycotina</taxon>
        <taxon>Pichiomycetes</taxon>
        <taxon>Metschnikowiaceae</taxon>
        <taxon>Sungouiella</taxon>
    </lineage>
</organism>
<dbReference type="Gene3D" id="3.40.250.10">
    <property type="entry name" value="Rhodanese-like domain"/>
    <property type="match status" value="1"/>
</dbReference>
<dbReference type="GO" id="GO:0004725">
    <property type="term" value="F:protein tyrosine phosphatase activity"/>
    <property type="evidence" value="ECO:0007669"/>
    <property type="project" value="InterPro"/>
</dbReference>
<name>A0A1L0D6J9_9ASCO</name>
<evidence type="ECO:0000256" key="1">
    <source>
        <dbReference type="ARBA" id="ARBA00009649"/>
    </source>
</evidence>
<dbReference type="PANTHER" id="PTHR19134">
    <property type="entry name" value="RECEPTOR-TYPE TYROSINE-PROTEIN PHOSPHATASE"/>
    <property type="match status" value="1"/>
</dbReference>
<dbReference type="InterPro" id="IPR003595">
    <property type="entry name" value="Tyr_Pase_cat"/>
</dbReference>
<evidence type="ECO:0000259" key="2">
    <source>
        <dbReference type="PROSITE" id="PS50055"/>
    </source>
</evidence>
<comment type="similarity">
    <text evidence="1">Belongs to the protein-tyrosine phosphatase family. Non-receptor class subfamily.</text>
</comment>
<dbReference type="InterPro" id="IPR050348">
    <property type="entry name" value="Protein-Tyr_Phosphatase"/>
</dbReference>
<dbReference type="InterPro" id="IPR000387">
    <property type="entry name" value="Tyr_Pase_dom"/>
</dbReference>
<dbReference type="PROSITE" id="PS50055">
    <property type="entry name" value="TYR_PHOSPHATASE_PTP"/>
    <property type="match status" value="1"/>
</dbReference>
<feature type="domain" description="Tyrosine specific protein phosphatases" evidence="3">
    <location>
        <begin position="712"/>
        <end position="793"/>
    </location>
</feature>
<dbReference type="SUPFAM" id="SSF52799">
    <property type="entry name" value="(Phosphotyrosine protein) phosphatases II"/>
    <property type="match status" value="1"/>
</dbReference>
<evidence type="ECO:0000313" key="5">
    <source>
        <dbReference type="Proteomes" id="UP000182334"/>
    </source>
</evidence>
<dbReference type="PANTHER" id="PTHR19134:SF561">
    <property type="entry name" value="PROTEIN TYROSINE PHOSPHATASE 36E, ISOFORM A"/>
    <property type="match status" value="1"/>
</dbReference>
<dbReference type="InterPro" id="IPR036873">
    <property type="entry name" value="Rhodanese-like_dom_sf"/>
</dbReference>
<dbReference type="SMART" id="SM00404">
    <property type="entry name" value="PTPc_motif"/>
    <property type="match status" value="1"/>
</dbReference>
<dbReference type="OrthoDB" id="6058203at2759"/>
<dbReference type="EMBL" id="LT635758">
    <property type="protein sequence ID" value="SGZ52148.1"/>
    <property type="molecule type" value="Genomic_DNA"/>
</dbReference>
<gene>
    <name evidence="4" type="ORF">SAMEA4029010_CIC11G00000002944</name>
</gene>
<proteinExistence type="inferred from homology"/>
<evidence type="ECO:0000259" key="3">
    <source>
        <dbReference type="PROSITE" id="PS50056"/>
    </source>
</evidence>
<dbReference type="Proteomes" id="UP000182334">
    <property type="component" value="Chromosome III"/>
</dbReference>
<dbReference type="SUPFAM" id="SSF52821">
    <property type="entry name" value="Rhodanese/Cell cycle control phosphatase"/>
    <property type="match status" value="1"/>
</dbReference>
<dbReference type="InterPro" id="IPR000242">
    <property type="entry name" value="PTP_cat"/>
</dbReference>
<protein>
    <submittedName>
        <fullName evidence="4">CIC11C00000002944</fullName>
    </submittedName>
</protein>
<dbReference type="PRINTS" id="PR00700">
    <property type="entry name" value="PRTYPHPHTASE"/>
</dbReference>
<feature type="domain" description="Tyrosine-protein phosphatase" evidence="2">
    <location>
        <begin position="544"/>
        <end position="802"/>
    </location>
</feature>
<dbReference type="InterPro" id="IPR029021">
    <property type="entry name" value="Prot-tyrosine_phosphatase-like"/>
</dbReference>
<dbReference type="CDD" id="cd18533">
    <property type="entry name" value="PTP_fungal"/>
    <property type="match status" value="1"/>
</dbReference>
<dbReference type="AlphaFoldDB" id="A0A1L0D6J9"/>
<evidence type="ECO:0000313" key="4">
    <source>
        <dbReference type="EMBL" id="SGZ52148.1"/>
    </source>
</evidence>
<dbReference type="SMART" id="SM00194">
    <property type="entry name" value="PTPc"/>
    <property type="match status" value="1"/>
</dbReference>
<dbReference type="Pfam" id="PF00102">
    <property type="entry name" value="Y_phosphatase"/>
    <property type="match status" value="1"/>
</dbReference>
<accession>A0A1L0D6J9</accession>
<reference evidence="4 5" key="1">
    <citation type="submission" date="2016-10" db="EMBL/GenBank/DDBJ databases">
        <authorList>
            <person name="de Groot N.N."/>
        </authorList>
    </citation>
    <scope>NUCLEOTIDE SEQUENCE [LARGE SCALE GENOMIC DNA]</scope>
    <source>
        <strain evidence="4 5">CBS 141442</strain>
    </source>
</reference>
<keyword evidence="5" id="KW-1185">Reference proteome</keyword>